<proteinExistence type="inferred from homology"/>
<dbReference type="AlphaFoldDB" id="A0A4P6EPF0"/>
<feature type="domain" description="ABC transmembrane type-1" evidence="13">
    <location>
        <begin position="68"/>
        <end position="396"/>
    </location>
</feature>
<keyword evidence="5 14" id="KW-0067">ATP-binding</keyword>
<dbReference type="InterPro" id="IPR011527">
    <property type="entry name" value="ABC1_TM_dom"/>
</dbReference>
<dbReference type="GO" id="GO:0015421">
    <property type="term" value="F:ABC-type oligopeptide transporter activity"/>
    <property type="evidence" value="ECO:0007669"/>
    <property type="project" value="TreeGrafter"/>
</dbReference>
<dbReference type="CDD" id="cd03254">
    <property type="entry name" value="ABCC_Glucan_exporter_like"/>
    <property type="match status" value="1"/>
</dbReference>
<evidence type="ECO:0000256" key="2">
    <source>
        <dbReference type="ARBA" id="ARBA00022448"/>
    </source>
</evidence>
<dbReference type="RefSeq" id="WP_129201986.1">
    <property type="nucleotide sequence ID" value="NZ_CP035495.1"/>
</dbReference>
<dbReference type="GO" id="GO:0005886">
    <property type="term" value="C:plasma membrane"/>
    <property type="evidence" value="ECO:0007669"/>
    <property type="project" value="UniProtKB-SubCell"/>
</dbReference>
<dbReference type="Gene3D" id="3.40.50.300">
    <property type="entry name" value="P-loop containing nucleotide triphosphate hydrolases"/>
    <property type="match status" value="1"/>
</dbReference>
<evidence type="ECO:0000256" key="4">
    <source>
        <dbReference type="ARBA" id="ARBA00022741"/>
    </source>
</evidence>
<dbReference type="Pfam" id="PF00005">
    <property type="entry name" value="ABC_tran"/>
    <property type="match status" value="1"/>
</dbReference>
<dbReference type="Proteomes" id="UP000291758">
    <property type="component" value="Chromosome"/>
</dbReference>
<evidence type="ECO:0000256" key="11">
    <source>
        <dbReference type="SAM" id="Phobius"/>
    </source>
</evidence>
<dbReference type="SUPFAM" id="SSF90123">
    <property type="entry name" value="ABC transporter transmembrane region"/>
    <property type="match status" value="1"/>
</dbReference>
<dbReference type="PANTHER" id="PTHR43394">
    <property type="entry name" value="ATP-DEPENDENT PERMEASE MDL1, MITOCHONDRIAL"/>
    <property type="match status" value="1"/>
</dbReference>
<feature type="transmembrane region" description="Helical" evidence="11">
    <location>
        <begin position="153"/>
        <end position="179"/>
    </location>
</feature>
<feature type="transmembrane region" description="Helical" evidence="11">
    <location>
        <begin position="65"/>
        <end position="84"/>
    </location>
</feature>
<dbReference type="Pfam" id="PF00664">
    <property type="entry name" value="ABC_membrane"/>
    <property type="match status" value="1"/>
</dbReference>
<dbReference type="GO" id="GO:0016887">
    <property type="term" value="F:ATP hydrolysis activity"/>
    <property type="evidence" value="ECO:0007669"/>
    <property type="project" value="InterPro"/>
</dbReference>
<keyword evidence="2" id="KW-0813">Transport</keyword>
<evidence type="ECO:0000256" key="6">
    <source>
        <dbReference type="ARBA" id="ARBA00022989"/>
    </source>
</evidence>
<protein>
    <recommendedName>
        <fullName evidence="10">Fatty acid ABC transporter ATP-binding/permease protein</fullName>
    </recommendedName>
</protein>
<keyword evidence="3 11" id="KW-0812">Transmembrane</keyword>
<dbReference type="SMART" id="SM00382">
    <property type="entry name" value="AAA"/>
    <property type="match status" value="1"/>
</dbReference>
<dbReference type="PROSITE" id="PS50929">
    <property type="entry name" value="ABC_TM1F"/>
    <property type="match status" value="1"/>
</dbReference>
<name>A0A4P6EPF0_9MICO</name>
<feature type="domain" description="ABC transporter" evidence="12">
    <location>
        <begin position="430"/>
        <end position="664"/>
    </location>
</feature>
<dbReference type="InterPro" id="IPR003439">
    <property type="entry name" value="ABC_transporter-like_ATP-bd"/>
</dbReference>
<dbReference type="CDD" id="cd18547">
    <property type="entry name" value="ABC_6TM_Tm288_like"/>
    <property type="match status" value="1"/>
</dbReference>
<accession>A0A4P6EPF0</accession>
<dbReference type="InterPro" id="IPR017871">
    <property type="entry name" value="ABC_transporter-like_CS"/>
</dbReference>
<dbReference type="KEGG" id="xyl:ET495_01300"/>
<evidence type="ECO:0000256" key="3">
    <source>
        <dbReference type="ARBA" id="ARBA00022692"/>
    </source>
</evidence>
<keyword evidence="7 11" id="KW-0472">Membrane</keyword>
<comment type="function">
    <text evidence="8">ABC transporter involved in fatty acid import. Transmembrane domains (TMD) form a pore in the membrane and the ATP-binding domain (NBD) is responsible for energy generation.</text>
</comment>
<evidence type="ECO:0000256" key="1">
    <source>
        <dbReference type="ARBA" id="ARBA00004651"/>
    </source>
</evidence>
<dbReference type="InterPro" id="IPR039421">
    <property type="entry name" value="Type_1_exporter"/>
</dbReference>
<dbReference type="InterPro" id="IPR027417">
    <property type="entry name" value="P-loop_NTPase"/>
</dbReference>
<evidence type="ECO:0000256" key="7">
    <source>
        <dbReference type="ARBA" id="ARBA00023136"/>
    </source>
</evidence>
<evidence type="ECO:0000313" key="14">
    <source>
        <dbReference type="EMBL" id="QAY62137.1"/>
    </source>
</evidence>
<organism evidence="14 15">
    <name type="scientific">Xylanimonas allomyrinae</name>
    <dbReference type="NCBI Taxonomy" id="2509459"/>
    <lineage>
        <taxon>Bacteria</taxon>
        <taxon>Bacillati</taxon>
        <taxon>Actinomycetota</taxon>
        <taxon>Actinomycetes</taxon>
        <taxon>Micrococcales</taxon>
        <taxon>Promicromonosporaceae</taxon>
        <taxon>Xylanimonas</taxon>
    </lineage>
</organism>
<dbReference type="Gene3D" id="1.20.1560.10">
    <property type="entry name" value="ABC transporter type 1, transmembrane domain"/>
    <property type="match status" value="1"/>
</dbReference>
<feature type="transmembrane region" description="Helical" evidence="11">
    <location>
        <begin position="229"/>
        <end position="247"/>
    </location>
</feature>
<evidence type="ECO:0000259" key="12">
    <source>
        <dbReference type="PROSITE" id="PS50893"/>
    </source>
</evidence>
<reference evidence="14 15" key="1">
    <citation type="submission" date="2019-01" db="EMBL/GenBank/DDBJ databases">
        <title>Genome sequencing of strain 2JSPR-7.</title>
        <authorList>
            <person name="Heo J."/>
            <person name="Kim S.-J."/>
            <person name="Kim J.-S."/>
            <person name="Hong S.-B."/>
            <person name="Kwon S.-W."/>
        </authorList>
    </citation>
    <scope>NUCLEOTIDE SEQUENCE [LARGE SCALE GENOMIC DNA]</scope>
    <source>
        <strain evidence="14 15">2JSPR-7</strain>
    </source>
</reference>
<comment type="similarity">
    <text evidence="9">Belongs to the ABC transporter superfamily. Lipid exporter (TC 3.A.1.106) family.</text>
</comment>
<dbReference type="SUPFAM" id="SSF52540">
    <property type="entry name" value="P-loop containing nucleoside triphosphate hydrolases"/>
    <property type="match status" value="1"/>
</dbReference>
<evidence type="ECO:0000256" key="9">
    <source>
        <dbReference type="ARBA" id="ARBA00061644"/>
    </source>
</evidence>
<feature type="transmembrane region" description="Helical" evidence="11">
    <location>
        <begin position="349"/>
        <end position="374"/>
    </location>
</feature>
<dbReference type="OrthoDB" id="9806127at2"/>
<evidence type="ECO:0000256" key="8">
    <source>
        <dbReference type="ARBA" id="ARBA00055053"/>
    </source>
</evidence>
<keyword evidence="15" id="KW-1185">Reference proteome</keyword>
<dbReference type="PANTHER" id="PTHR43394:SF1">
    <property type="entry name" value="ATP-BINDING CASSETTE SUB-FAMILY B MEMBER 10, MITOCHONDRIAL"/>
    <property type="match status" value="1"/>
</dbReference>
<keyword evidence="6 11" id="KW-1133">Transmembrane helix</keyword>
<comment type="subcellular location">
    <subcellularLocation>
        <location evidence="1">Cell membrane</location>
        <topology evidence="1">Multi-pass membrane protein</topology>
    </subcellularLocation>
</comment>
<dbReference type="FunFam" id="3.40.50.300:FF:000287">
    <property type="entry name" value="Multidrug ABC transporter ATP-binding protein"/>
    <property type="match status" value="1"/>
</dbReference>
<dbReference type="PROSITE" id="PS50893">
    <property type="entry name" value="ABC_TRANSPORTER_2"/>
    <property type="match status" value="1"/>
</dbReference>
<sequence length="677" mass="74189">MSERITGKTATGQEPELTDEERLEIELGEQARIAADSWDSVAPGKADNFKAAFFRMLGLLSPHKTALVVVTIMGVASVVLTVWAPRILGRATDVVFTGFVSRQLGGQVPEGTTQDQVVEGLRAAGQDRFADMIAAMDRFVPGAGIDFDRLGQLLMFVLVLYVVSALLGWAQGFIINVVMVKAMWRLREQVEEKINRLPLAYFDRVQRGELISRVTNDIDNITQTMQQSLSGALTAVLTVIGVLVMMFSLSWQLALVSLVALPLMGVVFGVIGPKSQKAFGIQWRKVGRLNARVEESFSGHALVKVFGRRGDFQARFHQDNQELYEASFKAQFLSGVIWPAMSFVGNLSYVGIAVLGGLMVAGGSMTLGSVQAFIQYAQMFTQPLSQLGGMVAVVQSGTASAERVFQLLDEPEQEPDADDAPSPVEGDGTITFEHVEFSYSPDKPLIRDLSFTVHPGQTVAIVGPTGAGKTTLVNLLMRFYDPQGGRILVDGQDVAELTRHDARARTGMVLQDTWLFAGTIRENIRYGRQSATDEEVLDAARATYVDRFVHSLPHGYDTMLEEDAANLSAGERQLVTIARAFVSQPSILILDEATSSVDTRTEKLLQHAMASLRSGRTSFVIAHRLSTIRDADLILVMEHGDIVEQGTHEELLERRGAYHALYQSQFSGAFEEEPELA</sequence>
<evidence type="ECO:0000313" key="15">
    <source>
        <dbReference type="Proteomes" id="UP000291758"/>
    </source>
</evidence>
<dbReference type="InterPro" id="IPR036640">
    <property type="entry name" value="ABC1_TM_sf"/>
</dbReference>
<evidence type="ECO:0000259" key="13">
    <source>
        <dbReference type="PROSITE" id="PS50929"/>
    </source>
</evidence>
<gene>
    <name evidence="14" type="ORF">ET495_01300</name>
</gene>
<feature type="transmembrane region" description="Helical" evidence="11">
    <location>
        <begin position="253"/>
        <end position="272"/>
    </location>
</feature>
<evidence type="ECO:0000256" key="5">
    <source>
        <dbReference type="ARBA" id="ARBA00022840"/>
    </source>
</evidence>
<dbReference type="GO" id="GO:0005524">
    <property type="term" value="F:ATP binding"/>
    <property type="evidence" value="ECO:0007669"/>
    <property type="project" value="UniProtKB-KW"/>
</dbReference>
<dbReference type="InterPro" id="IPR003593">
    <property type="entry name" value="AAA+_ATPase"/>
</dbReference>
<dbReference type="EMBL" id="CP035495">
    <property type="protein sequence ID" value="QAY62137.1"/>
    <property type="molecule type" value="Genomic_DNA"/>
</dbReference>
<keyword evidence="4" id="KW-0547">Nucleotide-binding</keyword>
<dbReference type="PROSITE" id="PS00211">
    <property type="entry name" value="ABC_TRANSPORTER_1"/>
    <property type="match status" value="1"/>
</dbReference>
<evidence type="ECO:0000256" key="10">
    <source>
        <dbReference type="ARBA" id="ARBA00071747"/>
    </source>
</evidence>